<keyword evidence="1" id="KW-0732">Signal</keyword>
<dbReference type="InterPro" id="IPR026444">
    <property type="entry name" value="Secre_tail"/>
</dbReference>
<evidence type="ECO:0000313" key="2">
    <source>
        <dbReference type="EMBL" id="PSL28774.1"/>
    </source>
</evidence>
<proteinExistence type="predicted"/>
<feature type="signal peptide" evidence="1">
    <location>
        <begin position="1"/>
        <end position="25"/>
    </location>
</feature>
<sequence>MNMKNLLNLIGLLAIICMSASGAMASSHREAPLISTDPLADNTDVYAFKSPVNKENIVLIANYIPFEHPAGGPNWYSFGENIRYEIHVDNNAATPGADIVYRFTFKKMNEDPSTFFLIRLGKENLKTTYTCERSTDGGQSFSTIVSNGIVPPPNIGPRSINSTPVGLGSEYNALVDKAIMTASTGEKIFAGPVDDPFFVDLGGIFDLGNVRKSGARDGVAKFNCHSIVVEVPVATLQKGHKTVAEASNILDPDYVIGVYASSSRKKITTLYNGGDVGYDGDWVQVSRLGMPLTNEAVIPVGMKDKWNATSPANDLQFAKYFTNPELALYMDDSQFGGAVPGLAALRIQSKSLGSFDFRNGKMGLYGLKGNAALDGTALSEAAFGSVLLPDATSPRAVDILPIFYTGVPNLPPYQLATGKGGNPLAAGKPFIHNFLPTFGDWLRLNMAVPATPRDDPKFSSLGLVQAAALGLTDPAYNGNKDLQWIPNMDGFPNGRRLEDDVTTIELQAVGGVVLAAVGLWYDDFVPGTSTSPVTPNLVNVLSFNAGVTKNDTTLKWNFPYLQNPWPGFRGPGYEGPKPGGTEPLAVMIKNFDCLTGGFQFGHTGGVPGNEVEYSCAGVVNGGWGPSDSRVVESELFKDNNSSGVLWLKARYVGDPSSEVTAKFDFRAYCGSNSMRRAAPEADESSVSLRAVVMGNPSNSEDVVIEIRGAAGKAVRLDLANSKGQVIGQQHIGKAVANERRVVKLNGQPGIYYLRVMTADDRYTVKILRR</sequence>
<reference evidence="2 3" key="1">
    <citation type="submission" date="2018-03" db="EMBL/GenBank/DDBJ databases">
        <title>Genomic Encyclopedia of Archaeal and Bacterial Type Strains, Phase II (KMG-II): from individual species to whole genera.</title>
        <authorList>
            <person name="Goeker M."/>
        </authorList>
    </citation>
    <scope>NUCLEOTIDE SEQUENCE [LARGE SCALE GENOMIC DNA]</scope>
    <source>
        <strain evidence="2 3">DSM 29057</strain>
    </source>
</reference>
<comment type="caution">
    <text evidence="2">The sequence shown here is derived from an EMBL/GenBank/DDBJ whole genome shotgun (WGS) entry which is preliminary data.</text>
</comment>
<organism evidence="2 3">
    <name type="scientific">Dyadobacter jiangsuensis</name>
    <dbReference type="NCBI Taxonomy" id="1591085"/>
    <lineage>
        <taxon>Bacteria</taxon>
        <taxon>Pseudomonadati</taxon>
        <taxon>Bacteroidota</taxon>
        <taxon>Cytophagia</taxon>
        <taxon>Cytophagales</taxon>
        <taxon>Spirosomataceae</taxon>
        <taxon>Dyadobacter</taxon>
    </lineage>
</organism>
<evidence type="ECO:0000313" key="3">
    <source>
        <dbReference type="Proteomes" id="UP000241964"/>
    </source>
</evidence>
<gene>
    <name evidence="2" type="ORF">CLV60_106377</name>
</gene>
<keyword evidence="3" id="KW-1185">Reference proteome</keyword>
<dbReference type="Pfam" id="PF14224">
    <property type="entry name" value="DUF4331"/>
    <property type="match status" value="1"/>
</dbReference>
<dbReference type="Proteomes" id="UP000241964">
    <property type="component" value="Unassembled WGS sequence"/>
</dbReference>
<feature type="chain" id="PRO_5015123141" evidence="1">
    <location>
        <begin position="26"/>
        <end position="769"/>
    </location>
</feature>
<evidence type="ECO:0000256" key="1">
    <source>
        <dbReference type="SAM" id="SignalP"/>
    </source>
</evidence>
<accession>A0A2P8G464</accession>
<name>A0A2P8G464_9BACT</name>
<protein>
    <submittedName>
        <fullName evidence="2">Putative secreted protein (Por secretion system target)</fullName>
    </submittedName>
</protein>
<dbReference type="NCBIfam" id="TIGR04183">
    <property type="entry name" value="Por_Secre_tail"/>
    <property type="match status" value="1"/>
</dbReference>
<dbReference type="InterPro" id="IPR025566">
    <property type="entry name" value="DUF4331"/>
</dbReference>
<dbReference type="AlphaFoldDB" id="A0A2P8G464"/>
<dbReference type="EMBL" id="PYAS01000006">
    <property type="protein sequence ID" value="PSL28774.1"/>
    <property type="molecule type" value="Genomic_DNA"/>
</dbReference>